<feature type="transmembrane region" description="Helical" evidence="1">
    <location>
        <begin position="142"/>
        <end position="165"/>
    </location>
</feature>
<reference evidence="3 4" key="1">
    <citation type="submission" date="2022-04" db="EMBL/GenBank/DDBJ databases">
        <title>Genome sequence of soybean root-associated Caulobacter segnis RL271.</title>
        <authorList>
            <person name="Longley R."/>
            <person name="Bonito G."/>
            <person name="Trigodet F."/>
            <person name="Crosson S."/>
            <person name="Fiebig A."/>
        </authorList>
    </citation>
    <scope>NUCLEOTIDE SEQUENCE [LARGE SCALE GENOMIC DNA]</scope>
    <source>
        <strain evidence="3 4">RL271</strain>
    </source>
</reference>
<protein>
    <submittedName>
        <fullName evidence="3">Acyltransferase</fullName>
    </submittedName>
</protein>
<evidence type="ECO:0000259" key="2">
    <source>
        <dbReference type="Pfam" id="PF01757"/>
    </source>
</evidence>
<feature type="transmembrane region" description="Helical" evidence="1">
    <location>
        <begin position="19"/>
        <end position="38"/>
    </location>
</feature>
<keyword evidence="1" id="KW-1133">Transmembrane helix</keyword>
<keyword evidence="3" id="KW-0808">Transferase</keyword>
<feature type="transmembrane region" description="Helical" evidence="1">
    <location>
        <begin position="264"/>
        <end position="284"/>
    </location>
</feature>
<feature type="transmembrane region" description="Helical" evidence="1">
    <location>
        <begin position="327"/>
        <end position="345"/>
    </location>
</feature>
<feature type="transmembrane region" description="Helical" evidence="1">
    <location>
        <begin position="102"/>
        <end position="122"/>
    </location>
</feature>
<keyword evidence="1" id="KW-0472">Membrane</keyword>
<proteinExistence type="predicted"/>
<keyword evidence="1" id="KW-0812">Transmembrane</keyword>
<dbReference type="PANTHER" id="PTHR23028:SF131">
    <property type="entry name" value="BLR2367 PROTEIN"/>
    <property type="match status" value="1"/>
</dbReference>
<evidence type="ECO:0000313" key="4">
    <source>
        <dbReference type="Proteomes" id="UP001057520"/>
    </source>
</evidence>
<dbReference type="Proteomes" id="UP001057520">
    <property type="component" value="Chromosome"/>
</dbReference>
<evidence type="ECO:0000313" key="3">
    <source>
        <dbReference type="EMBL" id="USQ94190.1"/>
    </source>
</evidence>
<gene>
    <name evidence="3" type="ORF">MZV50_16450</name>
</gene>
<feature type="domain" description="Acyltransferase 3" evidence="2">
    <location>
        <begin position="15"/>
        <end position="342"/>
    </location>
</feature>
<evidence type="ECO:0000256" key="1">
    <source>
        <dbReference type="SAM" id="Phobius"/>
    </source>
</evidence>
<feature type="transmembrane region" description="Helical" evidence="1">
    <location>
        <begin position="204"/>
        <end position="226"/>
    </location>
</feature>
<dbReference type="EMBL" id="CP096040">
    <property type="protein sequence ID" value="USQ94190.1"/>
    <property type="molecule type" value="Genomic_DNA"/>
</dbReference>
<feature type="transmembrane region" description="Helical" evidence="1">
    <location>
        <begin position="172"/>
        <end position="192"/>
    </location>
</feature>
<sequence>MVETSVAAPRARSIIGLDLIRFGAAVAVTVYHLAWRVWEAPITTGVDIVRGLVRYDGWTFSSGGWIGVEVFFVISGLVIAFSAETATPWKFAKSRIVRIYPGAWLCASLSAVAIMILVKPPLGELAGQWFRSMVIYPPGDWLTGVYWTLAVEIAFYATVLAFLLLGAFDRISWLFAGLSVWSFAYLAYLAFIHFARVRVDLPAFVPNVLLLKHGCFFAVGGYLWLWSRKRITPVHWAFAVLAVVACGVEIAAKFDGHAEGAAGALVWLAVVGLMALSIAYNRYLSSPTVARLSRSLGLATYPLYLIHTTVGFLIIRFVPLPDVGHRILLGCAASIAAAFVVSLWLEPVGQRLLSRALDRLAGDRPEPQIKAA</sequence>
<name>A0ABY4ZNB7_9CAUL</name>
<dbReference type="InterPro" id="IPR002656">
    <property type="entry name" value="Acyl_transf_3_dom"/>
</dbReference>
<feature type="transmembrane region" description="Helical" evidence="1">
    <location>
        <begin position="58"/>
        <end position="81"/>
    </location>
</feature>
<feature type="transmembrane region" description="Helical" evidence="1">
    <location>
        <begin position="296"/>
        <end position="315"/>
    </location>
</feature>
<dbReference type="InterPro" id="IPR050879">
    <property type="entry name" value="Acyltransferase_3"/>
</dbReference>
<keyword evidence="4" id="KW-1185">Reference proteome</keyword>
<dbReference type="PANTHER" id="PTHR23028">
    <property type="entry name" value="ACETYLTRANSFERASE"/>
    <property type="match status" value="1"/>
</dbReference>
<accession>A0ABY4ZNB7</accession>
<dbReference type="GO" id="GO:0016746">
    <property type="term" value="F:acyltransferase activity"/>
    <property type="evidence" value="ECO:0007669"/>
    <property type="project" value="UniProtKB-KW"/>
</dbReference>
<keyword evidence="3" id="KW-0012">Acyltransferase</keyword>
<feature type="transmembrane region" description="Helical" evidence="1">
    <location>
        <begin position="233"/>
        <end position="252"/>
    </location>
</feature>
<organism evidence="3 4">
    <name type="scientific">Caulobacter segnis</name>
    <dbReference type="NCBI Taxonomy" id="88688"/>
    <lineage>
        <taxon>Bacteria</taxon>
        <taxon>Pseudomonadati</taxon>
        <taxon>Pseudomonadota</taxon>
        <taxon>Alphaproteobacteria</taxon>
        <taxon>Caulobacterales</taxon>
        <taxon>Caulobacteraceae</taxon>
        <taxon>Caulobacter</taxon>
    </lineage>
</organism>
<dbReference type="Pfam" id="PF01757">
    <property type="entry name" value="Acyl_transf_3"/>
    <property type="match status" value="1"/>
</dbReference>